<sequence length="880" mass="89304">MATYVLGGYAIPAFIIEGGGAPTVGSLFMLDPSFVGATDRLVITVTDDDATFHGAADVVKDNTQTATITDTGGTPLGSGHVRLGYSTTLSSPAGGTITVYQVLLNGALAGYVADGQLEPGVTYQIANWTDTAVNPPLYSAISTPVQDPELAAVIVGGIHADDIHAGGGDDTVHGGAGNDTILGGDGNDLIFGGDGNDVLDGGAGDDTLHGGAGDDYIAGQAGHDYITGGAGNDTIFAGDGDDVVLGGDGDDVIHGNEGNDTLYGEEGNDRIYGDSGDDEIHGGAGNDTLEGGDGNDLIYGGDGNDSIDGNDGNDTLYGGAGNDVIEAGAGNDLVHGDEGDDFIHGRDGNDTIIGGAGNDTMLGGEGSDLFIIGHNDGADLIEGGETGYDYDAIRFTSTPSAGGVTVTFTGAEAGTYAFVGGSTGVFSEIEAITGTDQADTIDASANTARVTVNAGAGNDSIIGGSGNDFLEGGDGNDTIHGGAGDDVLSGGDGDDQLFGGDGNDSLFGGWGNDTLDGGAGDDYITDFGGNTLVHGGDGNDTIVLGTMGAGNDTIIGGAGNDRITTGGGSDLIVLGPGSGWDTVTDFDMTMVDGNTRDQFDVSTVLDQDGNRVRARDLVIEDDGAGNAILVFPDGERVTLLGITPQQVASIETLQAMGITCIGAGTRIATPDGPRPVEVLRVGDPVLSWDGRGAPVARPILFAAARRVEADEMTRTPRHAPIRIAAGALGDHGRLCLSRQHAVRLGPAGRPGWLARAGHLADLGVPGVTSGPVEGGIGYHHLMLERHALIWAEGLAVESFWPGPRAFAALDSATRQRFLGRFPELAHAVLGLLPAESLYGPMVLPLRTKRQIDMRRLARWGRQNGPAQPLATAMARTCAAP</sequence>
<dbReference type="InterPro" id="IPR028992">
    <property type="entry name" value="Hedgehog/Intein_dom"/>
</dbReference>
<feature type="domain" description="Hedgehog/Intein (Hint)" evidence="4">
    <location>
        <begin position="660"/>
        <end position="802"/>
    </location>
</feature>
<dbReference type="RefSeq" id="WP_153747993.1">
    <property type="nucleotide sequence ID" value="NZ_BAAADI010000049.1"/>
</dbReference>
<proteinExistence type="predicted"/>
<dbReference type="Proteomes" id="UP000466730">
    <property type="component" value="Unassembled WGS sequence"/>
</dbReference>
<evidence type="ECO:0000256" key="2">
    <source>
        <dbReference type="ARBA" id="ARBA00022525"/>
    </source>
</evidence>
<reference evidence="5 6" key="1">
    <citation type="submission" date="2019-11" db="EMBL/GenBank/DDBJ databases">
        <title>Draft Whole-Genome sequence of the marine photosynthetic bacterium Rhodovulum strictum DSM 11289.</title>
        <authorList>
            <person name="Kyndt J.A."/>
            <person name="Meyer T.E."/>
        </authorList>
    </citation>
    <scope>NUCLEOTIDE SEQUENCE [LARGE SCALE GENOMIC DNA]</scope>
    <source>
        <strain evidence="5 6">DSM 11289</strain>
    </source>
</reference>
<organism evidence="5 6">
    <name type="scientific">Rhodovulum strictum</name>
    <dbReference type="NCBI Taxonomy" id="58314"/>
    <lineage>
        <taxon>Bacteria</taxon>
        <taxon>Pseudomonadati</taxon>
        <taxon>Pseudomonadota</taxon>
        <taxon>Alphaproteobacteria</taxon>
        <taxon>Rhodobacterales</taxon>
        <taxon>Paracoccaceae</taxon>
        <taxon>Rhodovulum</taxon>
    </lineage>
</organism>
<dbReference type="InterPro" id="IPR011049">
    <property type="entry name" value="Serralysin-like_metalloprot_C"/>
</dbReference>
<dbReference type="AlphaFoldDB" id="A0A844B2T2"/>
<dbReference type="InterPro" id="IPR018511">
    <property type="entry name" value="Hemolysin-typ_Ca-bd_CS"/>
</dbReference>
<name>A0A844B2T2_9RHOB</name>
<dbReference type="SUPFAM" id="SSF51294">
    <property type="entry name" value="Hedgehog/intein (Hint) domain"/>
    <property type="match status" value="1"/>
</dbReference>
<feature type="compositionally biased region" description="Low complexity" evidence="3">
    <location>
        <begin position="304"/>
        <end position="314"/>
    </location>
</feature>
<dbReference type="InterPro" id="IPR036844">
    <property type="entry name" value="Hint_dom_sf"/>
</dbReference>
<evidence type="ECO:0000259" key="4">
    <source>
        <dbReference type="Pfam" id="PF13403"/>
    </source>
</evidence>
<keyword evidence="6" id="KW-1185">Reference proteome</keyword>
<protein>
    <recommendedName>
        <fullName evidence="4">Hedgehog/Intein (Hint) domain-containing protein</fullName>
    </recommendedName>
</protein>
<dbReference type="PANTHER" id="PTHR38340">
    <property type="entry name" value="S-LAYER PROTEIN"/>
    <property type="match status" value="1"/>
</dbReference>
<dbReference type="GO" id="GO:0005576">
    <property type="term" value="C:extracellular region"/>
    <property type="evidence" value="ECO:0007669"/>
    <property type="project" value="UniProtKB-SubCell"/>
</dbReference>
<dbReference type="PRINTS" id="PR00313">
    <property type="entry name" value="CABNDNGRPT"/>
</dbReference>
<dbReference type="PANTHER" id="PTHR38340:SF1">
    <property type="entry name" value="S-LAYER PROTEIN"/>
    <property type="match status" value="1"/>
</dbReference>
<dbReference type="InterPro" id="IPR001343">
    <property type="entry name" value="Hemolysn_Ca-bd"/>
</dbReference>
<dbReference type="OrthoDB" id="6305173at2"/>
<dbReference type="InterPro" id="IPR050557">
    <property type="entry name" value="RTX_toxin/Mannuronan_C5-epim"/>
</dbReference>
<evidence type="ECO:0000256" key="1">
    <source>
        <dbReference type="ARBA" id="ARBA00004613"/>
    </source>
</evidence>
<dbReference type="Gene3D" id="2.150.10.10">
    <property type="entry name" value="Serralysin-like metalloprotease, C-terminal"/>
    <property type="match status" value="7"/>
</dbReference>
<accession>A0A844B2T2</accession>
<feature type="region of interest" description="Disordered" evidence="3">
    <location>
        <begin position="271"/>
        <end position="314"/>
    </location>
</feature>
<dbReference type="PROSITE" id="PS00330">
    <property type="entry name" value="HEMOLYSIN_CALCIUM"/>
    <property type="match status" value="11"/>
</dbReference>
<evidence type="ECO:0000313" key="5">
    <source>
        <dbReference type="EMBL" id="MRH20686.1"/>
    </source>
</evidence>
<dbReference type="Pfam" id="PF00353">
    <property type="entry name" value="HemolysinCabind"/>
    <property type="match status" value="8"/>
</dbReference>
<comment type="caution">
    <text evidence="5">The sequence shown here is derived from an EMBL/GenBank/DDBJ whole genome shotgun (WGS) entry which is preliminary data.</text>
</comment>
<dbReference type="GO" id="GO:0005509">
    <property type="term" value="F:calcium ion binding"/>
    <property type="evidence" value="ECO:0007669"/>
    <property type="project" value="InterPro"/>
</dbReference>
<dbReference type="EMBL" id="WJPO01000007">
    <property type="protein sequence ID" value="MRH20686.1"/>
    <property type="molecule type" value="Genomic_DNA"/>
</dbReference>
<keyword evidence="2" id="KW-0964">Secreted</keyword>
<gene>
    <name evidence="5" type="ORF">GH815_06750</name>
</gene>
<evidence type="ECO:0000313" key="6">
    <source>
        <dbReference type="Proteomes" id="UP000466730"/>
    </source>
</evidence>
<comment type="subcellular location">
    <subcellularLocation>
        <location evidence="1">Secreted</location>
    </subcellularLocation>
</comment>
<evidence type="ECO:0000256" key="3">
    <source>
        <dbReference type="SAM" id="MobiDB-lite"/>
    </source>
</evidence>
<dbReference type="Pfam" id="PF13403">
    <property type="entry name" value="Hint_2"/>
    <property type="match status" value="1"/>
</dbReference>
<dbReference type="SUPFAM" id="SSF51120">
    <property type="entry name" value="beta-Roll"/>
    <property type="match status" value="3"/>
</dbReference>